<evidence type="ECO:0000256" key="3">
    <source>
        <dbReference type="ARBA" id="ARBA00022617"/>
    </source>
</evidence>
<protein>
    <recommendedName>
        <fullName evidence="11">Cytochrome P450</fullName>
    </recommendedName>
</protein>
<dbReference type="InterPro" id="IPR017972">
    <property type="entry name" value="Cyt_P450_CS"/>
</dbReference>
<dbReference type="EMBL" id="CP017820">
    <property type="protein sequence ID" value="APA11310.1"/>
    <property type="molecule type" value="Genomic_DNA"/>
</dbReference>
<evidence type="ECO:0000256" key="1">
    <source>
        <dbReference type="ARBA" id="ARBA00001971"/>
    </source>
</evidence>
<dbReference type="CDD" id="cd11040">
    <property type="entry name" value="CYP7_CYP8-like"/>
    <property type="match status" value="1"/>
</dbReference>
<dbReference type="Pfam" id="PF00067">
    <property type="entry name" value="p450"/>
    <property type="match status" value="1"/>
</dbReference>
<dbReference type="Gene3D" id="1.10.630.10">
    <property type="entry name" value="Cytochrome P450"/>
    <property type="match status" value="1"/>
</dbReference>
<feature type="binding site" description="axial binding residue" evidence="7">
    <location>
        <position position="462"/>
    </location>
    <ligand>
        <name>heme</name>
        <dbReference type="ChEBI" id="CHEBI:30413"/>
    </ligand>
    <ligandPart>
        <name>Fe</name>
        <dbReference type="ChEBI" id="CHEBI:18248"/>
    </ligandPart>
</feature>
<dbReference type="VEuPathDB" id="FungiDB:sscle_07g060800"/>
<keyword evidence="8" id="KW-0503">Monooxygenase</keyword>
<evidence type="ECO:0000256" key="4">
    <source>
        <dbReference type="ARBA" id="ARBA00022723"/>
    </source>
</evidence>
<dbReference type="GO" id="GO:0004497">
    <property type="term" value="F:monooxygenase activity"/>
    <property type="evidence" value="ECO:0007669"/>
    <property type="project" value="UniProtKB-KW"/>
</dbReference>
<evidence type="ECO:0000256" key="6">
    <source>
        <dbReference type="ARBA" id="ARBA00023026"/>
    </source>
</evidence>
<dbReference type="AlphaFoldDB" id="A0A1D9Q8M0"/>
<sequence>MFSKTINQFLGHYLGHNGNELELASIPFHFSSSFLAVAITWATWRFWKFTLKPALYPEDPKEYPYFIPVLGQAPAFLRDSQSLFKRAREYFGNTREPFAITIMGQQIYVVTNPEDLPTLYKSTSTLTFDGFIKDFFKKEGVTPEAIEIMFTKQAKSQKKVLAHAGEDFFKQQLQPGGHLQPLFNSIQMKISEVIQWDKLSQKAVISTIQSTKKVSLLAFCHEMLVKPVSTAVFGNVLYEVEPNLSEIYRKFDDNSWKMNYELPRLVAPDVYDAKDEIRSVMLRYIQLPSERRSDAAWILHALENELRGAGISEEDIASFFFGPFWTINGNAYKHLFWVLSYILFDSALHKSILTEVEPAVAVGLEGLDSRLEACPRLVATYEEVLRMNTSSVTVRDVLADTKMGKVILRKGAKVFAPTRQLHFDPLAFGTNVDQFDPERFLRNKKLNKSNSFRPFGGGITHCPGRWLAMKEILVCVALVLSRFEVELDGAKNGSEAQPFPKVDTTMLALGVLPPKKGEDVLVSLRQK</sequence>
<evidence type="ECO:0000256" key="5">
    <source>
        <dbReference type="ARBA" id="ARBA00023004"/>
    </source>
</evidence>
<dbReference type="GO" id="GO:0016705">
    <property type="term" value="F:oxidoreductase activity, acting on paired donors, with incorporation or reduction of molecular oxygen"/>
    <property type="evidence" value="ECO:0007669"/>
    <property type="project" value="InterPro"/>
</dbReference>
<evidence type="ECO:0000256" key="2">
    <source>
        <dbReference type="ARBA" id="ARBA00010617"/>
    </source>
</evidence>
<keyword evidence="4 7" id="KW-0479">Metal-binding</keyword>
<name>A0A1D9Q8M0_SCLS1</name>
<reference evidence="10" key="1">
    <citation type="journal article" date="2017" name="Genome Biol. Evol.">
        <title>The complete genome sequence of the phytopathogenic fungus Sclerotinia sclerotiorum reveals insights into the genome architecture of broad host range pathogens.</title>
        <authorList>
            <person name="Derbyshire M."/>
            <person name="Denton-Giles M."/>
            <person name="Hegedus D."/>
            <person name="Seifbarghy S."/>
            <person name="Rollins J."/>
            <person name="van Kan J."/>
            <person name="Seidl M.F."/>
            <person name="Faino L."/>
            <person name="Mbengue M."/>
            <person name="Navaud O."/>
            <person name="Raffaele S."/>
            <person name="Hammond-Kosack K."/>
            <person name="Heard S."/>
            <person name="Oliver R."/>
        </authorList>
    </citation>
    <scope>NUCLEOTIDE SEQUENCE [LARGE SCALE GENOMIC DNA]</scope>
    <source>
        <strain evidence="10">ATCC 18683 / 1980 / Ss-1</strain>
    </source>
</reference>
<dbReference type="PROSITE" id="PS00086">
    <property type="entry name" value="CYTOCHROME_P450"/>
    <property type="match status" value="1"/>
</dbReference>
<dbReference type="PANTHER" id="PTHR24304:SF2">
    <property type="entry name" value="24-HYDROXYCHOLESTEROL 7-ALPHA-HYDROXYLASE"/>
    <property type="match status" value="1"/>
</dbReference>
<dbReference type="GO" id="GO:0020037">
    <property type="term" value="F:heme binding"/>
    <property type="evidence" value="ECO:0007669"/>
    <property type="project" value="InterPro"/>
</dbReference>
<dbReference type="InterPro" id="IPR050529">
    <property type="entry name" value="CYP450_sterol_14alpha_dmase"/>
</dbReference>
<evidence type="ECO:0000313" key="9">
    <source>
        <dbReference type="EMBL" id="APA11310.1"/>
    </source>
</evidence>
<evidence type="ECO:0000256" key="8">
    <source>
        <dbReference type="RuleBase" id="RU000461"/>
    </source>
</evidence>
<dbReference type="InterPro" id="IPR036396">
    <property type="entry name" value="Cyt_P450_sf"/>
</dbReference>
<dbReference type="InterPro" id="IPR001128">
    <property type="entry name" value="Cyt_P450"/>
</dbReference>
<dbReference type="PRINTS" id="PR00465">
    <property type="entry name" value="EP450IV"/>
</dbReference>
<comment type="similarity">
    <text evidence="2 8">Belongs to the cytochrome P450 family.</text>
</comment>
<proteinExistence type="inferred from homology"/>
<dbReference type="GO" id="GO:0005506">
    <property type="term" value="F:iron ion binding"/>
    <property type="evidence" value="ECO:0007669"/>
    <property type="project" value="InterPro"/>
</dbReference>
<keyword evidence="6" id="KW-0843">Virulence</keyword>
<dbReference type="InterPro" id="IPR002403">
    <property type="entry name" value="Cyt_P450_E_grp-IV"/>
</dbReference>
<evidence type="ECO:0000256" key="7">
    <source>
        <dbReference type="PIRSR" id="PIRSR602403-1"/>
    </source>
</evidence>
<dbReference type="SUPFAM" id="SSF48264">
    <property type="entry name" value="Cytochrome P450"/>
    <property type="match status" value="1"/>
</dbReference>
<evidence type="ECO:0000313" key="10">
    <source>
        <dbReference type="Proteomes" id="UP000177798"/>
    </source>
</evidence>
<keyword evidence="5 7" id="KW-0408">Iron</keyword>
<keyword evidence="8" id="KW-0560">Oxidoreductase</keyword>
<evidence type="ECO:0008006" key="11">
    <source>
        <dbReference type="Google" id="ProtNLM"/>
    </source>
</evidence>
<comment type="cofactor">
    <cofactor evidence="1 7">
        <name>heme</name>
        <dbReference type="ChEBI" id="CHEBI:30413"/>
    </cofactor>
</comment>
<dbReference type="Proteomes" id="UP000177798">
    <property type="component" value="Chromosome 7"/>
</dbReference>
<accession>A0A1D9Q8M0</accession>
<dbReference type="OrthoDB" id="1470350at2759"/>
<dbReference type="PANTHER" id="PTHR24304">
    <property type="entry name" value="CYTOCHROME P450 FAMILY 7"/>
    <property type="match status" value="1"/>
</dbReference>
<gene>
    <name evidence="9" type="ORF">sscle_07g060800</name>
</gene>
<organism evidence="9 10">
    <name type="scientific">Sclerotinia sclerotiorum (strain ATCC 18683 / 1980 / Ss-1)</name>
    <name type="common">White mold</name>
    <name type="synonym">Whetzelinia sclerotiorum</name>
    <dbReference type="NCBI Taxonomy" id="665079"/>
    <lineage>
        <taxon>Eukaryota</taxon>
        <taxon>Fungi</taxon>
        <taxon>Dikarya</taxon>
        <taxon>Ascomycota</taxon>
        <taxon>Pezizomycotina</taxon>
        <taxon>Leotiomycetes</taxon>
        <taxon>Helotiales</taxon>
        <taxon>Sclerotiniaceae</taxon>
        <taxon>Sclerotinia</taxon>
    </lineage>
</organism>
<keyword evidence="3 7" id="KW-0349">Heme</keyword>